<feature type="domain" description="3-oxo-5-alpha-steroid 4-dehydrogenase C-terminal" evidence="6">
    <location>
        <begin position="79"/>
        <end position="150"/>
    </location>
</feature>
<feature type="transmembrane region" description="Helical" evidence="5">
    <location>
        <begin position="145"/>
        <end position="165"/>
    </location>
</feature>
<evidence type="ECO:0000256" key="1">
    <source>
        <dbReference type="ARBA" id="ARBA00004141"/>
    </source>
</evidence>
<dbReference type="Pfam" id="PF02544">
    <property type="entry name" value="Steroid_dh"/>
    <property type="match status" value="1"/>
</dbReference>
<dbReference type="InterPro" id="IPR001104">
    <property type="entry name" value="3-oxo-5_a-steroid_4-DH_C"/>
</dbReference>
<evidence type="ECO:0000256" key="2">
    <source>
        <dbReference type="ARBA" id="ARBA00022692"/>
    </source>
</evidence>
<dbReference type="Proteomes" id="UP000314982">
    <property type="component" value="Unassembled WGS sequence"/>
</dbReference>
<organism evidence="7 8">
    <name type="scientific">Hucho hucho</name>
    <name type="common">huchen</name>
    <dbReference type="NCBI Taxonomy" id="62062"/>
    <lineage>
        <taxon>Eukaryota</taxon>
        <taxon>Metazoa</taxon>
        <taxon>Chordata</taxon>
        <taxon>Craniata</taxon>
        <taxon>Vertebrata</taxon>
        <taxon>Euteleostomi</taxon>
        <taxon>Actinopterygii</taxon>
        <taxon>Neopterygii</taxon>
        <taxon>Teleostei</taxon>
        <taxon>Protacanthopterygii</taxon>
        <taxon>Salmoniformes</taxon>
        <taxon>Salmonidae</taxon>
        <taxon>Salmoninae</taxon>
        <taxon>Hucho</taxon>
    </lineage>
</organism>
<evidence type="ECO:0000313" key="8">
    <source>
        <dbReference type="Proteomes" id="UP000314982"/>
    </source>
</evidence>
<dbReference type="Ensembl" id="ENSHHUT00000053803.1">
    <property type="protein sequence ID" value="ENSHHUP00000051973.1"/>
    <property type="gene ID" value="ENSHHUG00000031276.1"/>
</dbReference>
<evidence type="ECO:0000256" key="5">
    <source>
        <dbReference type="SAM" id="Phobius"/>
    </source>
</evidence>
<dbReference type="GO" id="GO:0006629">
    <property type="term" value="P:lipid metabolic process"/>
    <property type="evidence" value="ECO:0007669"/>
    <property type="project" value="InterPro"/>
</dbReference>
<evidence type="ECO:0000256" key="3">
    <source>
        <dbReference type="ARBA" id="ARBA00022989"/>
    </source>
</evidence>
<keyword evidence="2 5" id="KW-0812">Transmembrane</keyword>
<proteinExistence type="predicted"/>
<keyword evidence="3 5" id="KW-1133">Transmembrane helix</keyword>
<name>A0A4W5NQ01_9TELE</name>
<feature type="transmembrane region" description="Helical" evidence="5">
    <location>
        <begin position="69"/>
        <end position="92"/>
    </location>
</feature>
<evidence type="ECO:0000259" key="6">
    <source>
        <dbReference type="Pfam" id="PF02544"/>
    </source>
</evidence>
<protein>
    <recommendedName>
        <fullName evidence="6">3-oxo-5-alpha-steroid 4-dehydrogenase C-terminal domain-containing protein</fullName>
    </recommendedName>
</protein>
<comment type="subcellular location">
    <subcellularLocation>
        <location evidence="1">Membrane</location>
        <topology evidence="1">Multi-pass membrane protein</topology>
    </subcellularLocation>
</comment>
<evidence type="ECO:0000256" key="4">
    <source>
        <dbReference type="ARBA" id="ARBA00023136"/>
    </source>
</evidence>
<dbReference type="AlphaFoldDB" id="A0A4W5NQ01"/>
<reference evidence="8" key="1">
    <citation type="submission" date="2018-06" db="EMBL/GenBank/DDBJ databases">
        <title>Genome assembly of Danube salmon.</title>
        <authorList>
            <person name="Macqueen D.J."/>
            <person name="Gundappa M.K."/>
        </authorList>
    </citation>
    <scope>NUCLEOTIDE SEQUENCE [LARGE SCALE GENOMIC DNA]</scope>
</reference>
<dbReference type="GeneTree" id="ENSGT00940000179319"/>
<accession>A0A4W5NQ01</accession>
<evidence type="ECO:0000313" key="7">
    <source>
        <dbReference type="Ensembl" id="ENSHHUP00000051973.1"/>
    </source>
</evidence>
<keyword evidence="8" id="KW-1185">Reference proteome</keyword>
<feature type="transmembrane region" description="Helical" evidence="5">
    <location>
        <begin position="30"/>
        <end position="49"/>
    </location>
</feature>
<dbReference type="GO" id="GO:0016020">
    <property type="term" value="C:membrane"/>
    <property type="evidence" value="ECO:0007669"/>
    <property type="project" value="UniProtKB-SubCell"/>
</dbReference>
<sequence length="191" mass="21665">FQFRLSKIFASEAEELYSTSRYGFPINVKFAWFVQELPAFLVPLCLMLWTSAAKTTHLSNQLLLVDDLSILFCGGKSTSFALFVLAFVFCIYNGYMQFRYMSNWVTSPCFITGSVLGLVGWLVNVHSGHILTNLRKPEETGYKKLYQQCFLFFPIILCVLIPAFFCLSVSSVSCQVLPACFTLLLLSSLFF</sequence>
<dbReference type="STRING" id="62062.ENSHHUP00000051973"/>
<feature type="transmembrane region" description="Helical" evidence="5">
    <location>
        <begin position="104"/>
        <end position="125"/>
    </location>
</feature>
<reference evidence="7" key="2">
    <citation type="submission" date="2025-08" db="UniProtKB">
        <authorList>
            <consortium name="Ensembl"/>
        </authorList>
    </citation>
    <scope>IDENTIFICATION</scope>
</reference>
<dbReference type="GO" id="GO:0016627">
    <property type="term" value="F:oxidoreductase activity, acting on the CH-CH group of donors"/>
    <property type="evidence" value="ECO:0007669"/>
    <property type="project" value="InterPro"/>
</dbReference>
<reference evidence="7" key="3">
    <citation type="submission" date="2025-09" db="UniProtKB">
        <authorList>
            <consortium name="Ensembl"/>
        </authorList>
    </citation>
    <scope>IDENTIFICATION</scope>
</reference>
<keyword evidence="4 5" id="KW-0472">Membrane</keyword>